<protein>
    <submittedName>
        <fullName evidence="5">Flavin reductase (DIM6/NTAB) family NADH-FMN oxidoreductase RutF</fullName>
    </submittedName>
</protein>
<evidence type="ECO:0000259" key="4">
    <source>
        <dbReference type="SMART" id="SM00903"/>
    </source>
</evidence>
<gene>
    <name evidence="5" type="ORF">BDK89_2887</name>
</gene>
<dbReference type="PANTHER" id="PTHR43567:SF1">
    <property type="entry name" value="FLAVOREDOXIN"/>
    <property type="match status" value="1"/>
</dbReference>
<dbReference type="Pfam" id="PF01613">
    <property type="entry name" value="Flavin_Reduct"/>
    <property type="match status" value="1"/>
</dbReference>
<dbReference type="Proteomes" id="UP000294558">
    <property type="component" value="Unassembled WGS sequence"/>
</dbReference>
<dbReference type="PANTHER" id="PTHR43567">
    <property type="entry name" value="FLAVOREDOXIN-RELATED-RELATED"/>
    <property type="match status" value="1"/>
</dbReference>
<accession>A0A4R7I310</accession>
<comment type="cofactor">
    <cofactor evidence="1">
        <name>FMN</name>
        <dbReference type="ChEBI" id="CHEBI:58210"/>
    </cofactor>
</comment>
<evidence type="ECO:0000313" key="5">
    <source>
        <dbReference type="EMBL" id="TDT17279.1"/>
    </source>
</evidence>
<dbReference type="InterPro" id="IPR012349">
    <property type="entry name" value="Split_barrel_FMN-bd"/>
</dbReference>
<proteinExistence type="inferred from homology"/>
<dbReference type="RefSeq" id="WP_133869576.1">
    <property type="nucleotide sequence ID" value="NZ_SOAU01000001.1"/>
</dbReference>
<reference evidence="5 6" key="1">
    <citation type="submission" date="2019-03" db="EMBL/GenBank/DDBJ databases">
        <title>Sequencing the genomes of 1000 actinobacteria strains.</title>
        <authorList>
            <person name="Klenk H.-P."/>
        </authorList>
    </citation>
    <scope>NUCLEOTIDE SEQUENCE [LARGE SCALE GENOMIC DNA]</scope>
    <source>
        <strain evidence="5 6">DSM 18936</strain>
    </source>
</reference>
<dbReference type="Gene3D" id="2.30.110.10">
    <property type="entry name" value="Electron Transport, Fmn-binding Protein, Chain A"/>
    <property type="match status" value="1"/>
</dbReference>
<dbReference type="OrthoDB" id="9792858at2"/>
<dbReference type="InterPro" id="IPR002563">
    <property type="entry name" value="Flavin_Rdtase-like_dom"/>
</dbReference>
<sequence>MPLDDELLNRVTWKIPNALALVGSRSGDERNGMTTSWITQLSMEPVLIGIGVDNSAVTHRLISEGGCFTVNFWDADDTRVFVKFSKPASYDDAEGTLNGRAVREATTGAPVFDEAIAWVDCEVRQAHDLGTHTLFIGEVVDAAIDDDDARPASMSDTRMKYGGVKRGGH</sequence>
<keyword evidence="6" id="KW-1185">Reference proteome</keyword>
<name>A0A4R7I310_9ACTN</name>
<dbReference type="EMBL" id="SOAU01000001">
    <property type="protein sequence ID" value="TDT17279.1"/>
    <property type="molecule type" value="Genomic_DNA"/>
</dbReference>
<comment type="caution">
    <text evidence="5">The sequence shown here is derived from an EMBL/GenBank/DDBJ whole genome shotgun (WGS) entry which is preliminary data.</text>
</comment>
<dbReference type="SMART" id="SM00903">
    <property type="entry name" value="Flavin_Reduct"/>
    <property type="match status" value="1"/>
</dbReference>
<evidence type="ECO:0000256" key="2">
    <source>
        <dbReference type="ARBA" id="ARBA00022630"/>
    </source>
</evidence>
<dbReference type="InterPro" id="IPR052174">
    <property type="entry name" value="Flavoredoxin"/>
</dbReference>
<evidence type="ECO:0000256" key="1">
    <source>
        <dbReference type="ARBA" id="ARBA00001917"/>
    </source>
</evidence>
<evidence type="ECO:0000256" key="3">
    <source>
        <dbReference type="ARBA" id="ARBA00038054"/>
    </source>
</evidence>
<organism evidence="5 6">
    <name type="scientific">Ilumatobacter fluminis</name>
    <dbReference type="NCBI Taxonomy" id="467091"/>
    <lineage>
        <taxon>Bacteria</taxon>
        <taxon>Bacillati</taxon>
        <taxon>Actinomycetota</taxon>
        <taxon>Acidimicrobiia</taxon>
        <taxon>Acidimicrobiales</taxon>
        <taxon>Ilumatobacteraceae</taxon>
        <taxon>Ilumatobacter</taxon>
    </lineage>
</organism>
<dbReference type="SUPFAM" id="SSF50475">
    <property type="entry name" value="FMN-binding split barrel"/>
    <property type="match status" value="1"/>
</dbReference>
<keyword evidence="2" id="KW-0285">Flavoprotein</keyword>
<evidence type="ECO:0000313" key="6">
    <source>
        <dbReference type="Proteomes" id="UP000294558"/>
    </source>
</evidence>
<dbReference type="GO" id="GO:0016646">
    <property type="term" value="F:oxidoreductase activity, acting on the CH-NH group of donors, NAD or NADP as acceptor"/>
    <property type="evidence" value="ECO:0007669"/>
    <property type="project" value="UniProtKB-ARBA"/>
</dbReference>
<feature type="domain" description="Flavin reductase like" evidence="4">
    <location>
        <begin position="12"/>
        <end position="161"/>
    </location>
</feature>
<comment type="similarity">
    <text evidence="3">Belongs to the flavoredoxin family.</text>
</comment>
<dbReference type="GO" id="GO:0010181">
    <property type="term" value="F:FMN binding"/>
    <property type="evidence" value="ECO:0007669"/>
    <property type="project" value="InterPro"/>
</dbReference>
<dbReference type="AlphaFoldDB" id="A0A4R7I310"/>